<evidence type="ECO:0000313" key="2">
    <source>
        <dbReference type="EMBL" id="KAI5389166.1"/>
    </source>
</evidence>
<sequence length="173" mass="18859">MGKIQGDAPSSGVKKPFRNGQRKNEGESSVVYAQRGHGRGHYYQHTVAVMIPAGNQSVRRQQQPPQQRAQRAGCQLRTLAPLRPDQRPANYDENAKCEFHSGASGHNIEGCRAFKHAVQDLVDSKAINFTLSLNVNANPMPAHGQMMVGVISEDAGHVRAVGEETDSDCELDS</sequence>
<dbReference type="PANTHER" id="PTHR32108">
    <property type="entry name" value="DNA-DIRECTED RNA POLYMERASE SUBUNIT ALPHA"/>
    <property type="match status" value="1"/>
</dbReference>
<organism evidence="2 3">
    <name type="scientific">Pisum sativum</name>
    <name type="common">Garden pea</name>
    <name type="synonym">Lathyrus oleraceus</name>
    <dbReference type="NCBI Taxonomy" id="3888"/>
    <lineage>
        <taxon>Eukaryota</taxon>
        <taxon>Viridiplantae</taxon>
        <taxon>Streptophyta</taxon>
        <taxon>Embryophyta</taxon>
        <taxon>Tracheophyta</taxon>
        <taxon>Spermatophyta</taxon>
        <taxon>Magnoliopsida</taxon>
        <taxon>eudicotyledons</taxon>
        <taxon>Gunneridae</taxon>
        <taxon>Pentapetalae</taxon>
        <taxon>rosids</taxon>
        <taxon>fabids</taxon>
        <taxon>Fabales</taxon>
        <taxon>Fabaceae</taxon>
        <taxon>Papilionoideae</taxon>
        <taxon>50 kb inversion clade</taxon>
        <taxon>NPAAA clade</taxon>
        <taxon>Hologalegina</taxon>
        <taxon>IRL clade</taxon>
        <taxon>Fabeae</taxon>
        <taxon>Lathyrus</taxon>
    </lineage>
</organism>
<dbReference type="AlphaFoldDB" id="A0A9D4ZYH7"/>
<name>A0A9D4ZYH7_PEA</name>
<comment type="caution">
    <text evidence="2">The sequence shown here is derived from an EMBL/GenBank/DDBJ whole genome shotgun (WGS) entry which is preliminary data.</text>
</comment>
<dbReference type="PANTHER" id="PTHR32108:SF9">
    <property type="entry name" value="REVERSE TRANSCRIPTASE RNASE H-LIKE DOMAIN-CONTAINING PROTEIN"/>
    <property type="match status" value="1"/>
</dbReference>
<feature type="compositionally biased region" description="Low complexity" evidence="1">
    <location>
        <begin position="59"/>
        <end position="72"/>
    </location>
</feature>
<evidence type="ECO:0008006" key="4">
    <source>
        <dbReference type="Google" id="ProtNLM"/>
    </source>
</evidence>
<dbReference type="Gramene" id="Psat07G0471600-T1">
    <property type="protein sequence ID" value="KAI5389166.1"/>
    <property type="gene ID" value="KIW84_074716"/>
</dbReference>
<protein>
    <recommendedName>
        <fullName evidence="4">Gag-pol polyprotein</fullName>
    </recommendedName>
</protein>
<evidence type="ECO:0000313" key="3">
    <source>
        <dbReference type="Proteomes" id="UP001058974"/>
    </source>
</evidence>
<accession>A0A9D4ZYH7</accession>
<keyword evidence="3" id="KW-1185">Reference proteome</keyword>
<proteinExistence type="predicted"/>
<gene>
    <name evidence="2" type="ORF">KIW84_074716</name>
</gene>
<dbReference type="Proteomes" id="UP001058974">
    <property type="component" value="Chromosome 7"/>
</dbReference>
<reference evidence="2 3" key="1">
    <citation type="journal article" date="2022" name="Nat. Genet.">
        <title>Improved pea reference genome and pan-genome highlight genomic features and evolutionary characteristics.</title>
        <authorList>
            <person name="Yang T."/>
            <person name="Liu R."/>
            <person name="Luo Y."/>
            <person name="Hu S."/>
            <person name="Wang D."/>
            <person name="Wang C."/>
            <person name="Pandey M.K."/>
            <person name="Ge S."/>
            <person name="Xu Q."/>
            <person name="Li N."/>
            <person name="Li G."/>
            <person name="Huang Y."/>
            <person name="Saxena R.K."/>
            <person name="Ji Y."/>
            <person name="Li M."/>
            <person name="Yan X."/>
            <person name="He Y."/>
            <person name="Liu Y."/>
            <person name="Wang X."/>
            <person name="Xiang C."/>
            <person name="Varshney R.K."/>
            <person name="Ding H."/>
            <person name="Gao S."/>
            <person name="Zong X."/>
        </authorList>
    </citation>
    <scope>NUCLEOTIDE SEQUENCE [LARGE SCALE GENOMIC DNA]</scope>
    <source>
        <strain evidence="2 3">cv. Zhongwan 6</strain>
    </source>
</reference>
<dbReference type="EMBL" id="JAMSHJ010000007">
    <property type="protein sequence ID" value="KAI5389166.1"/>
    <property type="molecule type" value="Genomic_DNA"/>
</dbReference>
<feature type="region of interest" description="Disordered" evidence="1">
    <location>
        <begin position="1"/>
        <end position="37"/>
    </location>
</feature>
<feature type="region of interest" description="Disordered" evidence="1">
    <location>
        <begin position="57"/>
        <end position="89"/>
    </location>
</feature>
<evidence type="ECO:0000256" key="1">
    <source>
        <dbReference type="SAM" id="MobiDB-lite"/>
    </source>
</evidence>